<comment type="similarity">
    <text evidence="6">Belongs to the FtsA/MreB family.</text>
</comment>
<keyword evidence="2" id="KW-0963">Cytoplasm</keyword>
<keyword evidence="3" id="KW-0547">Nucleotide-binding</keyword>
<proteinExistence type="inferred from homology"/>
<dbReference type="GO" id="GO:0005737">
    <property type="term" value="C:cytoplasm"/>
    <property type="evidence" value="ECO:0007669"/>
    <property type="project" value="UniProtKB-SubCell"/>
</dbReference>
<gene>
    <name evidence="7" type="ORF">CO009_01765</name>
</gene>
<evidence type="ECO:0000256" key="1">
    <source>
        <dbReference type="ARBA" id="ARBA00004496"/>
    </source>
</evidence>
<evidence type="ECO:0000256" key="2">
    <source>
        <dbReference type="ARBA" id="ARBA00022490"/>
    </source>
</evidence>
<dbReference type="InterPro" id="IPR043129">
    <property type="entry name" value="ATPase_NBD"/>
</dbReference>
<dbReference type="Pfam" id="PF06723">
    <property type="entry name" value="MreB_Mbl"/>
    <property type="match status" value="1"/>
</dbReference>
<dbReference type="Gene3D" id="3.30.420.40">
    <property type="match status" value="3"/>
</dbReference>
<comment type="subcellular location">
    <subcellularLocation>
        <location evidence="1">Cytoplasm</location>
    </subcellularLocation>
</comment>
<evidence type="ECO:0000256" key="4">
    <source>
        <dbReference type="ARBA" id="ARBA00022840"/>
    </source>
</evidence>
<organism evidence="7 8">
    <name type="scientific">Candidatus Shapirobacteria bacterium CG_4_8_14_3_um_filter_35_11</name>
    <dbReference type="NCBI Taxonomy" id="1974874"/>
    <lineage>
        <taxon>Bacteria</taxon>
        <taxon>Candidatus Shapironibacteriota</taxon>
    </lineage>
</organism>
<sequence>MNRLQEFLSRFYWQMGVDLGSRHCRFFLKDNGIVLDEATAVARLKRKVFGRIKYLVFGQRAREIMNREPTQIEVVLPIKRGVVADLQALEELVAYFLREVYNVTDKYPKIFRSKMVLAVSSLMSEVQRRAFISVFNTAGVLNVSLVLSSVAGAYGSGFDIDSGGAIMVVDVGYGKTEVSLISLAGVVIARGIDIGGDDYDEALVSYLKMRYGFLIGKNSAEKVKTEGGGVIRGRDLESSLPKSLRISKDEIVESGSLLSNKIVRLVKGVLDEMPTEMSDEVLKRGILMIGGGCQFGNLAKMIEDESKINVVIAKNPDKAVILGCGKLISNPELLNLVKIVNK</sequence>
<protein>
    <recommendedName>
        <fullName evidence="9">Cell shape-determining protein MreB</fullName>
    </recommendedName>
</protein>
<name>A0A2M8GJX3_9BACT</name>
<keyword evidence="4" id="KW-0067">ATP-binding</keyword>
<evidence type="ECO:0000256" key="3">
    <source>
        <dbReference type="ARBA" id="ARBA00022741"/>
    </source>
</evidence>
<dbReference type="Proteomes" id="UP000228960">
    <property type="component" value="Unassembled WGS sequence"/>
</dbReference>
<reference evidence="8" key="1">
    <citation type="submission" date="2017-09" db="EMBL/GenBank/DDBJ databases">
        <title>Depth-based differentiation of microbial function through sediment-hosted aquifers and enrichment of novel symbionts in the deep terrestrial subsurface.</title>
        <authorList>
            <person name="Probst A.J."/>
            <person name="Ladd B."/>
            <person name="Jarett J.K."/>
            <person name="Geller-Mcgrath D.E."/>
            <person name="Sieber C.M.K."/>
            <person name="Emerson J.B."/>
            <person name="Anantharaman K."/>
            <person name="Thomas B.C."/>
            <person name="Malmstrom R."/>
            <person name="Stieglmeier M."/>
            <person name="Klingl A."/>
            <person name="Woyke T."/>
            <person name="Ryan C.M."/>
            <person name="Banfield J.F."/>
        </authorList>
    </citation>
    <scope>NUCLEOTIDE SEQUENCE [LARGE SCALE GENOMIC DNA]</scope>
</reference>
<dbReference type="PANTHER" id="PTHR42749:SF1">
    <property type="entry name" value="CELL SHAPE-DETERMINING PROTEIN MREB"/>
    <property type="match status" value="1"/>
</dbReference>
<dbReference type="GO" id="GO:0000902">
    <property type="term" value="P:cell morphogenesis"/>
    <property type="evidence" value="ECO:0007669"/>
    <property type="project" value="InterPro"/>
</dbReference>
<dbReference type="AlphaFoldDB" id="A0A2M8GJX3"/>
<dbReference type="InterPro" id="IPR004753">
    <property type="entry name" value="MreB"/>
</dbReference>
<evidence type="ECO:0000256" key="5">
    <source>
        <dbReference type="ARBA" id="ARBA00022960"/>
    </source>
</evidence>
<dbReference type="PRINTS" id="PR01652">
    <property type="entry name" value="SHAPEPROTEIN"/>
</dbReference>
<dbReference type="GO" id="GO:0005524">
    <property type="term" value="F:ATP binding"/>
    <property type="evidence" value="ECO:0007669"/>
    <property type="project" value="UniProtKB-KW"/>
</dbReference>
<dbReference type="EMBL" id="PFQM01000047">
    <property type="protein sequence ID" value="PJC80522.1"/>
    <property type="molecule type" value="Genomic_DNA"/>
</dbReference>
<evidence type="ECO:0000256" key="6">
    <source>
        <dbReference type="ARBA" id="ARBA00023458"/>
    </source>
</evidence>
<dbReference type="GO" id="GO:0008360">
    <property type="term" value="P:regulation of cell shape"/>
    <property type="evidence" value="ECO:0007669"/>
    <property type="project" value="UniProtKB-KW"/>
</dbReference>
<evidence type="ECO:0000313" key="8">
    <source>
        <dbReference type="Proteomes" id="UP000228960"/>
    </source>
</evidence>
<evidence type="ECO:0000313" key="7">
    <source>
        <dbReference type="EMBL" id="PJC80522.1"/>
    </source>
</evidence>
<evidence type="ECO:0008006" key="9">
    <source>
        <dbReference type="Google" id="ProtNLM"/>
    </source>
</evidence>
<dbReference type="SUPFAM" id="SSF53067">
    <property type="entry name" value="Actin-like ATPase domain"/>
    <property type="match status" value="2"/>
</dbReference>
<dbReference type="PANTHER" id="PTHR42749">
    <property type="entry name" value="CELL SHAPE-DETERMINING PROTEIN MREB"/>
    <property type="match status" value="1"/>
</dbReference>
<dbReference type="InterPro" id="IPR056546">
    <property type="entry name" value="MreB_MamK-like"/>
</dbReference>
<accession>A0A2M8GJX3</accession>
<keyword evidence="5" id="KW-0133">Cell shape</keyword>
<comment type="caution">
    <text evidence="7">The sequence shown here is derived from an EMBL/GenBank/DDBJ whole genome shotgun (WGS) entry which is preliminary data.</text>
</comment>